<evidence type="ECO:0000313" key="2">
    <source>
        <dbReference type="Proteomes" id="UP000315908"/>
    </source>
</evidence>
<sequence>MAVTRSFINTIISFNTDPSANEANRTIEKLEFKLQDQHFSRNTDFWLKISNSAPKFLNLIADDRPNKYKTTISKCAETRNR</sequence>
<proteinExistence type="predicted"/>
<organism evidence="1 2">
    <name type="scientific">Sphingobacterium siyangense</name>
    <dbReference type="NCBI Taxonomy" id="459529"/>
    <lineage>
        <taxon>Bacteria</taxon>
        <taxon>Pseudomonadati</taxon>
        <taxon>Bacteroidota</taxon>
        <taxon>Sphingobacteriia</taxon>
        <taxon>Sphingobacteriales</taxon>
        <taxon>Sphingobacteriaceae</taxon>
        <taxon>Sphingobacterium</taxon>
    </lineage>
</organism>
<accession>A0A562MBB8</accession>
<dbReference type="EMBL" id="VLKR01000023">
    <property type="protein sequence ID" value="TWI17183.1"/>
    <property type="molecule type" value="Genomic_DNA"/>
</dbReference>
<dbReference type="Proteomes" id="UP000315908">
    <property type="component" value="Unassembled WGS sequence"/>
</dbReference>
<reference evidence="1 2" key="1">
    <citation type="journal article" date="2015" name="Stand. Genomic Sci.">
        <title>Genomic Encyclopedia of Bacterial and Archaeal Type Strains, Phase III: the genomes of soil and plant-associated and newly described type strains.</title>
        <authorList>
            <person name="Whitman W.B."/>
            <person name="Woyke T."/>
            <person name="Klenk H.P."/>
            <person name="Zhou Y."/>
            <person name="Lilburn T.G."/>
            <person name="Beck B.J."/>
            <person name="De Vos P."/>
            <person name="Vandamme P."/>
            <person name="Eisen J.A."/>
            <person name="Garrity G."/>
            <person name="Hugenholtz P."/>
            <person name="Kyrpides N.C."/>
        </authorList>
    </citation>
    <scope>NUCLEOTIDE SEQUENCE [LARGE SCALE GENOMIC DNA]</scope>
    <source>
        <strain evidence="1 2">CGMCC 1.6855</strain>
    </source>
</reference>
<comment type="caution">
    <text evidence="1">The sequence shown here is derived from an EMBL/GenBank/DDBJ whole genome shotgun (WGS) entry which is preliminary data.</text>
</comment>
<dbReference type="AlphaFoldDB" id="A0A562MBB8"/>
<protein>
    <submittedName>
        <fullName evidence="1">Uncharacterized protein</fullName>
    </submittedName>
</protein>
<gene>
    <name evidence="1" type="ORF">IQ31_03919</name>
</gene>
<evidence type="ECO:0000313" key="1">
    <source>
        <dbReference type="EMBL" id="TWI17183.1"/>
    </source>
</evidence>
<name>A0A562MBB8_9SPHI</name>